<evidence type="ECO:0000313" key="3">
    <source>
        <dbReference type="Proteomes" id="UP000050934"/>
    </source>
</evidence>
<evidence type="ECO:0000259" key="1">
    <source>
        <dbReference type="Pfam" id="PF13460"/>
    </source>
</evidence>
<dbReference type="InterPro" id="IPR036291">
    <property type="entry name" value="NAD(P)-bd_dom_sf"/>
</dbReference>
<dbReference type="CDD" id="cd05243">
    <property type="entry name" value="SDR_a5"/>
    <property type="match status" value="1"/>
</dbReference>
<reference evidence="2 3" key="1">
    <citation type="journal article" date="2015" name="Genome Announc.">
        <title>Expanding the biotechnology potential of lactobacilli through comparative genomics of 213 strains and associated genera.</title>
        <authorList>
            <person name="Sun Z."/>
            <person name="Harris H.M."/>
            <person name="McCann A."/>
            <person name="Guo C."/>
            <person name="Argimon S."/>
            <person name="Zhang W."/>
            <person name="Yang X."/>
            <person name="Jeffery I.B."/>
            <person name="Cooney J.C."/>
            <person name="Kagawa T.F."/>
            <person name="Liu W."/>
            <person name="Song Y."/>
            <person name="Salvetti E."/>
            <person name="Wrobel A."/>
            <person name="Rasinkangas P."/>
            <person name="Parkhill J."/>
            <person name="Rea M.C."/>
            <person name="O'Sullivan O."/>
            <person name="Ritari J."/>
            <person name="Douillard F.P."/>
            <person name="Paul Ross R."/>
            <person name="Yang R."/>
            <person name="Briner A.E."/>
            <person name="Felis G.E."/>
            <person name="de Vos W.M."/>
            <person name="Barrangou R."/>
            <person name="Klaenhammer T.R."/>
            <person name="Caufield P.W."/>
            <person name="Cui Y."/>
            <person name="Zhang H."/>
            <person name="O'Toole P.W."/>
        </authorList>
    </citation>
    <scope>NUCLEOTIDE SEQUENCE [LARGE SCALE GENOMIC DNA]</scope>
    <source>
        <strain evidence="2 3">DSM 17896</strain>
    </source>
</reference>
<dbReference type="STRING" id="396268.IV45_GL000790"/>
<comment type="caution">
    <text evidence="2">The sequence shown here is derived from an EMBL/GenBank/DDBJ whole genome shotgun (WGS) entry which is preliminary data.</text>
</comment>
<organism evidence="2 3">
    <name type="scientific">Limosilactobacillus secaliphilus</name>
    <dbReference type="NCBI Taxonomy" id="396268"/>
    <lineage>
        <taxon>Bacteria</taxon>
        <taxon>Bacillati</taxon>
        <taxon>Bacillota</taxon>
        <taxon>Bacilli</taxon>
        <taxon>Lactobacillales</taxon>
        <taxon>Lactobacillaceae</taxon>
        <taxon>Limosilactobacillus</taxon>
    </lineage>
</organism>
<dbReference type="PANTHER" id="PTHR15020:SF50">
    <property type="entry name" value="UPF0659 PROTEIN YMR090W"/>
    <property type="match status" value="1"/>
</dbReference>
<name>A0A0R2I045_9LACO</name>
<dbReference type="Pfam" id="PF13460">
    <property type="entry name" value="NAD_binding_10"/>
    <property type="match status" value="1"/>
</dbReference>
<feature type="domain" description="NAD(P)-binding" evidence="1">
    <location>
        <begin position="35"/>
        <end position="215"/>
    </location>
</feature>
<dbReference type="InterPro" id="IPR016040">
    <property type="entry name" value="NAD(P)-bd_dom"/>
</dbReference>
<proteinExistence type="predicted"/>
<sequence length="241" mass="26025">MNSLILINCPLGQSLLKLNKINKEGLDMSKVFVVGGSGRVATELIKRLAKAGHQVTAGARHPEKIVSLPNVQAVQLDLHDSQANINQLINGYDAVFFTAGSRGKDVLQTDAMGAVKTMRAAEANNIQRYIMLSSMYALEPEKWSQIPALAGITDYNIAKFFADNYLINNTKLDYTIVQPASLTEEAGTGMVSVGANQDTTIPIPDVAHFLAACLDANNTICKVLMIRTGQQAIDEAIHAVK</sequence>
<dbReference type="PATRIC" id="fig|396268.3.peg.800"/>
<dbReference type="Proteomes" id="UP000050934">
    <property type="component" value="Unassembled WGS sequence"/>
</dbReference>
<gene>
    <name evidence="2" type="ORF">IV45_GL000790</name>
</gene>
<protein>
    <submittedName>
        <fullName evidence="2">NAD dependent epimerase dehydratase family protein</fullName>
    </submittedName>
</protein>
<keyword evidence="3" id="KW-1185">Reference proteome</keyword>
<evidence type="ECO:0000313" key="2">
    <source>
        <dbReference type="EMBL" id="KRN58344.1"/>
    </source>
</evidence>
<dbReference type="AlphaFoldDB" id="A0A0R2I045"/>
<accession>A0A0R2I045</accession>
<dbReference type="SUPFAM" id="SSF51735">
    <property type="entry name" value="NAD(P)-binding Rossmann-fold domains"/>
    <property type="match status" value="1"/>
</dbReference>
<dbReference type="Gene3D" id="3.40.50.720">
    <property type="entry name" value="NAD(P)-binding Rossmann-like Domain"/>
    <property type="match status" value="1"/>
</dbReference>
<dbReference type="EMBL" id="JQBW01000010">
    <property type="protein sequence ID" value="KRN58344.1"/>
    <property type="molecule type" value="Genomic_DNA"/>
</dbReference>
<dbReference type="PANTHER" id="PTHR15020">
    <property type="entry name" value="FLAVIN REDUCTASE-RELATED"/>
    <property type="match status" value="1"/>
</dbReference>